<dbReference type="eggNOG" id="arCOG01700">
    <property type="taxonomic scope" value="Archaea"/>
</dbReference>
<dbReference type="HOGENOM" id="CLU_039478_0_2_2"/>
<organism evidence="6 7">
    <name type="scientific">Caldisphaera lagunensis (strain DSM 15908 / JCM 11604 / ANMR 0165 / IC-154)</name>
    <dbReference type="NCBI Taxonomy" id="1056495"/>
    <lineage>
        <taxon>Archaea</taxon>
        <taxon>Thermoproteota</taxon>
        <taxon>Thermoprotei</taxon>
        <taxon>Acidilobales</taxon>
        <taxon>Caldisphaeraceae</taxon>
        <taxon>Caldisphaera</taxon>
    </lineage>
</organism>
<dbReference type="InterPro" id="IPR020855">
    <property type="entry name" value="Ureohydrolase_Mn_BS"/>
</dbReference>
<protein>
    <submittedName>
        <fullName evidence="6">Arginase family hydrolase, arginase/agmainase/formiminoglutamate hydrolase</fullName>
    </submittedName>
</protein>
<comment type="cofactor">
    <cofactor evidence="4">
        <name>Mn(2+)</name>
        <dbReference type="ChEBI" id="CHEBI:29035"/>
    </cofactor>
    <text evidence="4">Binds 2 manganese ions per subunit.</text>
</comment>
<dbReference type="AlphaFoldDB" id="L0A7R2"/>
<dbReference type="PANTHER" id="PTHR11358:SF26">
    <property type="entry name" value="GUANIDINO ACID HYDROLASE, MITOCHONDRIAL"/>
    <property type="match status" value="1"/>
</dbReference>
<reference evidence="7" key="1">
    <citation type="submission" date="2012-03" db="EMBL/GenBank/DDBJ databases">
        <title>Complete genome of Caldisphaera lagunensis DSM 15908.</title>
        <authorList>
            <person name="Lucas S."/>
            <person name="Copeland A."/>
            <person name="Lapidus A."/>
            <person name="Glavina del Rio T."/>
            <person name="Dalin E."/>
            <person name="Tice H."/>
            <person name="Bruce D."/>
            <person name="Goodwin L."/>
            <person name="Pitluck S."/>
            <person name="Peters L."/>
            <person name="Mikhailova N."/>
            <person name="Teshima H."/>
            <person name="Kyrpides N."/>
            <person name="Mavromatis K."/>
            <person name="Ivanova N."/>
            <person name="Brettin T."/>
            <person name="Detter J.C."/>
            <person name="Han C."/>
            <person name="Larimer F."/>
            <person name="Land M."/>
            <person name="Hauser L."/>
            <person name="Markowitz V."/>
            <person name="Cheng J.-F."/>
            <person name="Hugenholtz P."/>
            <person name="Woyke T."/>
            <person name="Wu D."/>
            <person name="Spring S."/>
            <person name="Schroeder M."/>
            <person name="Brambilla E."/>
            <person name="Klenk H.-P."/>
            <person name="Eisen J.A."/>
        </authorList>
    </citation>
    <scope>NUCLEOTIDE SEQUENCE [LARGE SCALE GENOMIC DNA]</scope>
    <source>
        <strain evidence="7">DSM 15908 / JCM 11604 / IC-154</strain>
    </source>
</reference>
<evidence type="ECO:0000256" key="3">
    <source>
        <dbReference type="ARBA" id="ARBA00022801"/>
    </source>
</evidence>
<evidence type="ECO:0000256" key="1">
    <source>
        <dbReference type="ARBA" id="ARBA00009227"/>
    </source>
</evidence>
<feature type="binding site" evidence="4">
    <location>
        <position position="139"/>
    </location>
    <ligand>
        <name>Mn(2+)</name>
        <dbReference type="ChEBI" id="CHEBI:29035"/>
        <label>1</label>
    </ligand>
</feature>
<evidence type="ECO:0000313" key="7">
    <source>
        <dbReference type="Proteomes" id="UP000010469"/>
    </source>
</evidence>
<proteinExistence type="inferred from homology"/>
<feature type="binding site" evidence="4">
    <location>
        <position position="141"/>
    </location>
    <ligand>
        <name>Mn(2+)</name>
        <dbReference type="ChEBI" id="CHEBI:29035"/>
        <label>1</label>
    </ligand>
</feature>
<dbReference type="PROSITE" id="PS51409">
    <property type="entry name" value="ARGINASE_2"/>
    <property type="match status" value="1"/>
</dbReference>
<evidence type="ECO:0000313" key="6">
    <source>
        <dbReference type="EMBL" id="AFZ69866.1"/>
    </source>
</evidence>
<dbReference type="PANTHER" id="PTHR11358">
    <property type="entry name" value="ARGINASE/AGMATINASE"/>
    <property type="match status" value="1"/>
</dbReference>
<dbReference type="CDD" id="cd09990">
    <property type="entry name" value="Agmatinase-like"/>
    <property type="match status" value="1"/>
</dbReference>
<dbReference type="PIRSF" id="PIRSF036979">
    <property type="entry name" value="Arginase"/>
    <property type="match status" value="1"/>
</dbReference>
<gene>
    <name evidence="6" type="ordered locus">Calag_0076</name>
</gene>
<feature type="binding site" evidence="4">
    <location>
        <position position="227"/>
    </location>
    <ligand>
        <name>Mn(2+)</name>
        <dbReference type="ChEBI" id="CHEBI:29035"/>
        <label>1</label>
    </ligand>
</feature>
<dbReference type="InParanoid" id="L0A7R2"/>
<dbReference type="KEGG" id="clg:Calag_0076"/>
<dbReference type="EMBL" id="CP003378">
    <property type="protein sequence ID" value="AFZ69866.1"/>
    <property type="molecule type" value="Genomic_DNA"/>
</dbReference>
<feature type="binding site" evidence="4">
    <location>
        <position position="143"/>
    </location>
    <ligand>
        <name>Mn(2+)</name>
        <dbReference type="ChEBI" id="CHEBI:29035"/>
        <label>1</label>
    </ligand>
</feature>
<dbReference type="PROSITE" id="PS01053">
    <property type="entry name" value="ARGINASE_1"/>
    <property type="match status" value="1"/>
</dbReference>
<dbReference type="GeneID" id="14211336"/>
<dbReference type="SUPFAM" id="SSF52768">
    <property type="entry name" value="Arginase/deacetylase"/>
    <property type="match status" value="1"/>
</dbReference>
<feature type="binding site" evidence="4">
    <location>
        <position position="116"/>
    </location>
    <ligand>
        <name>Mn(2+)</name>
        <dbReference type="ChEBI" id="CHEBI:29035"/>
        <label>1</label>
    </ligand>
</feature>
<evidence type="ECO:0000256" key="4">
    <source>
        <dbReference type="PIRSR" id="PIRSR036979-1"/>
    </source>
</evidence>
<feature type="binding site" evidence="4">
    <location>
        <position position="229"/>
    </location>
    <ligand>
        <name>Mn(2+)</name>
        <dbReference type="ChEBI" id="CHEBI:29035"/>
        <label>1</label>
    </ligand>
</feature>
<dbReference type="GO" id="GO:0033389">
    <property type="term" value="P:putrescine biosynthetic process from arginine, via agmatine"/>
    <property type="evidence" value="ECO:0007669"/>
    <property type="project" value="TreeGrafter"/>
</dbReference>
<dbReference type="Gene3D" id="3.40.800.10">
    <property type="entry name" value="Ureohydrolase domain"/>
    <property type="match status" value="1"/>
</dbReference>
<dbReference type="GO" id="GO:0008783">
    <property type="term" value="F:agmatinase activity"/>
    <property type="evidence" value="ECO:0007669"/>
    <property type="project" value="TreeGrafter"/>
</dbReference>
<dbReference type="GO" id="GO:0046872">
    <property type="term" value="F:metal ion binding"/>
    <property type="evidence" value="ECO:0007669"/>
    <property type="project" value="UniProtKB-KW"/>
</dbReference>
<keyword evidence="2 4" id="KW-0479">Metal-binding</keyword>
<dbReference type="RefSeq" id="WP_015231764.1">
    <property type="nucleotide sequence ID" value="NC_019791.1"/>
</dbReference>
<sequence>MNYLEEPSNSFIRDEKDKKIKDFEKSIPLIGIPWDWSTAGKPGARFAPQSIRNELYSLRTDVYELNEIKFGFNDLGNVRISPGDLNETSRRIISVCDDVFKKIKEKNPVIFLGGDHSITKSILLSLSKFYNKIGLIIFDAHYDLREVKEGLTSGSWLNELLKDNKEKFNVIEIGISNYSNPSYMKEIAKKYGIKVFYRDQIIDDLKDVFYEINKVKENTDGIYISIDMDHLDQSFAPGVNSPTALGMYPHETIKIINEITRNSKILGIDTTEVSPPYDINNNTSRLAAKLLLYSINSYLGNKNG</sequence>
<comment type="similarity">
    <text evidence="1">Belongs to the arginase family. Agmatinase subfamily.</text>
</comment>
<keyword evidence="7" id="KW-1185">Reference proteome</keyword>
<dbReference type="STRING" id="1056495.Calag_0076"/>
<evidence type="ECO:0000256" key="2">
    <source>
        <dbReference type="ARBA" id="ARBA00022723"/>
    </source>
</evidence>
<dbReference type="Proteomes" id="UP000010469">
    <property type="component" value="Chromosome"/>
</dbReference>
<dbReference type="Pfam" id="PF00491">
    <property type="entry name" value="Arginase"/>
    <property type="match status" value="1"/>
</dbReference>
<dbReference type="InterPro" id="IPR023696">
    <property type="entry name" value="Ureohydrolase_dom_sf"/>
</dbReference>
<dbReference type="InterPro" id="IPR006035">
    <property type="entry name" value="Ureohydrolase"/>
</dbReference>
<dbReference type="OrthoDB" id="7186at2157"/>
<keyword evidence="4" id="KW-0464">Manganese</keyword>
<keyword evidence="3 5" id="KW-0378">Hydrolase</keyword>
<accession>L0A7R2</accession>
<evidence type="ECO:0000256" key="5">
    <source>
        <dbReference type="RuleBase" id="RU003684"/>
    </source>
</evidence>
<name>L0A7R2_CALLD</name>